<dbReference type="EMBL" id="JADBEF010000001">
    <property type="protein sequence ID" value="MBE1558290.1"/>
    <property type="molecule type" value="Genomic_DNA"/>
</dbReference>
<reference evidence="3 4" key="1">
    <citation type="submission" date="2020-10" db="EMBL/GenBank/DDBJ databases">
        <title>Sequencing the genomes of 1000 actinobacteria strains.</title>
        <authorList>
            <person name="Klenk H.-P."/>
        </authorList>
    </citation>
    <scope>NUCLEOTIDE SEQUENCE [LARGE SCALE GENOMIC DNA]</scope>
    <source>
        <strain evidence="3 4">DSM 43748</strain>
    </source>
</reference>
<evidence type="ECO:0000259" key="2">
    <source>
        <dbReference type="Pfam" id="PF13340"/>
    </source>
</evidence>
<feature type="domain" description="Insertion element IS402-like" evidence="2">
    <location>
        <begin position="10"/>
        <end position="81"/>
    </location>
</feature>
<evidence type="ECO:0000256" key="1">
    <source>
        <dbReference type="SAM" id="MobiDB-lite"/>
    </source>
</evidence>
<comment type="caution">
    <text evidence="3">The sequence shown here is derived from an EMBL/GenBank/DDBJ whole genome shotgun (WGS) entry which is preliminary data.</text>
</comment>
<dbReference type="PANTHER" id="PTHR46637">
    <property type="entry name" value="TIS1421-TRANSPOSASE PROTEIN A"/>
    <property type="match status" value="1"/>
</dbReference>
<accession>A0ABR9K8G1</accession>
<keyword evidence="4" id="KW-1185">Reference proteome</keyword>
<proteinExistence type="predicted"/>
<dbReference type="Proteomes" id="UP000661607">
    <property type="component" value="Unassembled WGS sequence"/>
</dbReference>
<dbReference type="PANTHER" id="PTHR46637:SF1">
    <property type="entry name" value="BLL5188 PROTEIN"/>
    <property type="match status" value="1"/>
</dbReference>
<organism evidence="3 4">
    <name type="scientific">Nonomuraea africana</name>
    <dbReference type="NCBI Taxonomy" id="46171"/>
    <lineage>
        <taxon>Bacteria</taxon>
        <taxon>Bacillati</taxon>
        <taxon>Actinomycetota</taxon>
        <taxon>Actinomycetes</taxon>
        <taxon>Streptosporangiales</taxon>
        <taxon>Streptosporangiaceae</taxon>
        <taxon>Nonomuraea</taxon>
    </lineage>
</organism>
<dbReference type="NCBIfam" id="NF033580">
    <property type="entry name" value="transpos_IS5_3"/>
    <property type="match status" value="1"/>
</dbReference>
<protein>
    <submittedName>
        <fullName evidence="3">Transposase</fullName>
    </submittedName>
</protein>
<dbReference type="InterPro" id="IPR025161">
    <property type="entry name" value="IS402-like_dom"/>
</dbReference>
<gene>
    <name evidence="3" type="ORF">H4W81_001069</name>
</gene>
<dbReference type="InterPro" id="IPR052909">
    <property type="entry name" value="Transposase_6_like"/>
</dbReference>
<name>A0ABR9K8G1_9ACTN</name>
<feature type="region of interest" description="Disordered" evidence="1">
    <location>
        <begin position="110"/>
        <end position="129"/>
    </location>
</feature>
<sequence length="129" mass="14963">MEDRLNRHDLTDAEWERLEPLLPANPRQGGRWADHRTLINGVFFRVRTNITWRDPPLCYGNWKTVYNRHRRWSMDGTWEKILDGLRAGCDEAEGEDWTVSVDSTVVRAHQHAAGARRRPPADFPSKGTA</sequence>
<evidence type="ECO:0000313" key="3">
    <source>
        <dbReference type="EMBL" id="MBE1558290.1"/>
    </source>
</evidence>
<evidence type="ECO:0000313" key="4">
    <source>
        <dbReference type="Proteomes" id="UP000661607"/>
    </source>
</evidence>
<dbReference type="Pfam" id="PF13340">
    <property type="entry name" value="DUF4096"/>
    <property type="match status" value="1"/>
</dbReference>